<sequence length="357" mass="39716">MDIEIILEPDLHPNEIAEIAVKAEEYGIRALWSSNYHQNWDAFISLVPAAQKTNKILLGPLAVSPFEMHPLKMANSILTLNELADGRAIIAVGGGGGTLGAMKFSCVKDSCPGLSPFKIIRAVREAVEILNSASSKKFNLSFDGDIFKITRPYMQGFTWAKASPPKIYTCSTEPQMLRLGGRLADGLQMSDVAIPMLGEAMQNIKDGIAERESDIDDFRIGNFWAWHIKKDREESMKEARRELIFRGSLLPPFSLHHFLTDEEAQIVIDNYNAGPNNEFAKAYISRSGVIENVPEDLVNKLIGDLSSAGDISDIDKELERFYQFKEAGITDLSIRLFDDPWDGLKTIGEKVLPALKQ</sequence>
<dbReference type="PANTHER" id="PTHR43244:SF1">
    <property type="entry name" value="5,10-METHYLENETETRAHYDROMETHANOPTERIN REDUCTASE"/>
    <property type="match status" value="1"/>
</dbReference>
<evidence type="ECO:0000313" key="3">
    <source>
        <dbReference type="EMBL" id="ADI21772.1"/>
    </source>
</evidence>
<dbReference type="EMBL" id="GU567965">
    <property type="protein sequence ID" value="ADI21772.1"/>
    <property type="molecule type" value="Genomic_DNA"/>
</dbReference>
<dbReference type="PANTHER" id="PTHR43244">
    <property type="match status" value="1"/>
</dbReference>
<dbReference type="Pfam" id="PF00296">
    <property type="entry name" value="Bac_luciferase"/>
    <property type="match status" value="1"/>
</dbReference>
<feature type="domain" description="Luciferase-like" evidence="2">
    <location>
        <begin position="12"/>
        <end position="303"/>
    </location>
</feature>
<keyword evidence="1" id="KW-0560">Oxidoreductase</keyword>
<dbReference type="InterPro" id="IPR050564">
    <property type="entry name" value="F420-G6PD/mer"/>
</dbReference>
<dbReference type="InterPro" id="IPR011251">
    <property type="entry name" value="Luciferase-like_dom"/>
</dbReference>
<evidence type="ECO:0000256" key="1">
    <source>
        <dbReference type="ARBA" id="ARBA00023002"/>
    </source>
</evidence>
<dbReference type="InterPro" id="IPR036661">
    <property type="entry name" value="Luciferase-like_sf"/>
</dbReference>
<proteinExistence type="predicted"/>
<reference evidence="3" key="1">
    <citation type="submission" date="2010-01" db="EMBL/GenBank/DDBJ databases">
        <title>Genome fragments of uncultured bacteria from the North Pacific subtropical Gyre.</title>
        <authorList>
            <person name="Pham V.D."/>
            <person name="Delong E.F."/>
        </authorList>
    </citation>
    <scope>NUCLEOTIDE SEQUENCE</scope>
</reference>
<dbReference type="AlphaFoldDB" id="E7C2U8"/>
<evidence type="ECO:0000259" key="2">
    <source>
        <dbReference type="Pfam" id="PF00296"/>
    </source>
</evidence>
<protein>
    <submittedName>
        <fullName evidence="3">Coenzyme F420-dependent N5,N10-methylene tetrahydromethanopterin reductase and related flavin-dependent oxidoreductases</fullName>
    </submittedName>
</protein>
<name>E7C2U8_9GAMM</name>
<dbReference type="Gene3D" id="3.20.20.30">
    <property type="entry name" value="Luciferase-like domain"/>
    <property type="match status" value="1"/>
</dbReference>
<organism evidence="3">
    <name type="scientific">uncultured gamma proteobacterium HF0130_22O14</name>
    <dbReference type="NCBI Taxonomy" id="723567"/>
    <lineage>
        <taxon>Bacteria</taxon>
        <taxon>Pseudomonadati</taxon>
        <taxon>Pseudomonadota</taxon>
        <taxon>Gammaproteobacteria</taxon>
        <taxon>environmental samples</taxon>
    </lineage>
</organism>
<dbReference type="SUPFAM" id="SSF51679">
    <property type="entry name" value="Bacterial luciferase-like"/>
    <property type="match status" value="1"/>
</dbReference>
<accession>E7C2U8</accession>
<dbReference type="GO" id="GO:0016705">
    <property type="term" value="F:oxidoreductase activity, acting on paired donors, with incorporation or reduction of molecular oxygen"/>
    <property type="evidence" value="ECO:0007669"/>
    <property type="project" value="InterPro"/>
</dbReference>